<dbReference type="Proteomes" id="UP001159427">
    <property type="component" value="Unassembled WGS sequence"/>
</dbReference>
<keyword evidence="4" id="KW-0539">Nucleus</keyword>
<dbReference type="SUPFAM" id="SSF158457">
    <property type="entry name" value="Orange domain-like"/>
    <property type="match status" value="2"/>
</dbReference>
<evidence type="ECO:0000313" key="8">
    <source>
        <dbReference type="EMBL" id="CAH3015587.1"/>
    </source>
</evidence>
<dbReference type="SMART" id="SM00353">
    <property type="entry name" value="HLH"/>
    <property type="match status" value="2"/>
</dbReference>
<evidence type="ECO:0000256" key="1">
    <source>
        <dbReference type="ARBA" id="ARBA00004123"/>
    </source>
</evidence>
<feature type="domain" description="BHLH" evidence="6">
    <location>
        <begin position="10"/>
        <end position="67"/>
    </location>
</feature>
<keyword evidence="3" id="KW-0804">Transcription</keyword>
<feature type="domain" description="BHLH" evidence="6">
    <location>
        <begin position="249"/>
        <end position="306"/>
    </location>
</feature>
<dbReference type="InterPro" id="IPR011598">
    <property type="entry name" value="bHLH_dom"/>
</dbReference>
<accession>A0ABN8LJ96</accession>
<reference evidence="8 9" key="1">
    <citation type="submission" date="2022-05" db="EMBL/GenBank/DDBJ databases">
        <authorList>
            <consortium name="Genoscope - CEA"/>
            <person name="William W."/>
        </authorList>
    </citation>
    <scope>NUCLEOTIDE SEQUENCE [LARGE SCALE GENOMIC DNA]</scope>
</reference>
<proteinExistence type="predicted"/>
<dbReference type="SMART" id="SM00511">
    <property type="entry name" value="ORANGE"/>
    <property type="match status" value="2"/>
</dbReference>
<evidence type="ECO:0000256" key="3">
    <source>
        <dbReference type="ARBA" id="ARBA00023163"/>
    </source>
</evidence>
<feature type="domain" description="Orange" evidence="7">
    <location>
        <begin position="89"/>
        <end position="122"/>
    </location>
</feature>
<feature type="compositionally biased region" description="Basic residues" evidence="5">
    <location>
        <begin position="8"/>
        <end position="20"/>
    </location>
</feature>
<comment type="subcellular location">
    <subcellularLocation>
        <location evidence="1">Nucleus</location>
    </subcellularLocation>
</comment>
<dbReference type="InterPro" id="IPR050370">
    <property type="entry name" value="HES_HEY"/>
</dbReference>
<evidence type="ECO:0000313" key="9">
    <source>
        <dbReference type="Proteomes" id="UP001159427"/>
    </source>
</evidence>
<dbReference type="EMBL" id="CALNXI010000025">
    <property type="protein sequence ID" value="CAH3015587.1"/>
    <property type="molecule type" value="Genomic_DNA"/>
</dbReference>
<evidence type="ECO:0000256" key="2">
    <source>
        <dbReference type="ARBA" id="ARBA00023015"/>
    </source>
</evidence>
<evidence type="ECO:0000256" key="4">
    <source>
        <dbReference type="ARBA" id="ARBA00023242"/>
    </source>
</evidence>
<dbReference type="Gene3D" id="4.10.280.10">
    <property type="entry name" value="Helix-loop-helix DNA-binding domain"/>
    <property type="match status" value="2"/>
</dbReference>
<protein>
    <submittedName>
        <fullName evidence="8">Uncharacterized protein</fullName>
    </submittedName>
</protein>
<dbReference type="Pfam" id="PF07527">
    <property type="entry name" value="Hairy_orange"/>
    <property type="match status" value="2"/>
</dbReference>
<keyword evidence="9" id="KW-1185">Reference proteome</keyword>
<dbReference type="Gene3D" id="6.10.250.980">
    <property type="match status" value="2"/>
</dbReference>
<organism evidence="8 9">
    <name type="scientific">Porites evermanni</name>
    <dbReference type="NCBI Taxonomy" id="104178"/>
    <lineage>
        <taxon>Eukaryota</taxon>
        <taxon>Metazoa</taxon>
        <taxon>Cnidaria</taxon>
        <taxon>Anthozoa</taxon>
        <taxon>Hexacorallia</taxon>
        <taxon>Scleractinia</taxon>
        <taxon>Fungiina</taxon>
        <taxon>Poritidae</taxon>
        <taxon>Porites</taxon>
    </lineage>
</organism>
<keyword evidence="2" id="KW-0805">Transcription regulation</keyword>
<dbReference type="InterPro" id="IPR036638">
    <property type="entry name" value="HLH_DNA-bd_sf"/>
</dbReference>
<dbReference type="Pfam" id="PF00010">
    <property type="entry name" value="HLH"/>
    <property type="match status" value="2"/>
</dbReference>
<dbReference type="PROSITE" id="PS51054">
    <property type="entry name" value="ORANGE"/>
    <property type="match status" value="2"/>
</dbReference>
<dbReference type="CDD" id="cd11410">
    <property type="entry name" value="bHLH_O_HES"/>
    <property type="match status" value="1"/>
</dbReference>
<gene>
    <name evidence="8" type="ORF">PEVE_00018378</name>
</gene>
<evidence type="ECO:0000256" key="5">
    <source>
        <dbReference type="SAM" id="MobiDB-lite"/>
    </source>
</evidence>
<dbReference type="PANTHER" id="PTHR10985">
    <property type="entry name" value="BASIC HELIX-LOOP-HELIX TRANSCRIPTION FACTOR, HES-RELATED"/>
    <property type="match status" value="1"/>
</dbReference>
<comment type="caution">
    <text evidence="8">The sequence shown here is derived from an EMBL/GenBank/DDBJ whole genome shotgun (WGS) entry which is preliminary data.</text>
</comment>
<feature type="region of interest" description="Disordered" evidence="5">
    <location>
        <begin position="1"/>
        <end position="20"/>
    </location>
</feature>
<evidence type="ECO:0000259" key="7">
    <source>
        <dbReference type="PROSITE" id="PS51054"/>
    </source>
</evidence>
<sequence>MSEEEKTKNRRKASKPIMEKRRRARINESLNELKTLILEAMKKDNSCYSKLEKADILELTVQHLKNLKSQQITGRCTPSITNSVSLANYRAGFNQCASEITRVVSSLDNTDPTFRTTLLEHLAARCLATKPIDVPETRVQLPQPVFANQPILPKLPTPSVTSPVSLPFFPTQLQSSPGVLPAATQFQLTSYPISSGKVALLFPTLNPLLMEPTSPATKPGLIPVIGKELSLNNSLTPSSGVVPLGLDTRPFSSKPLMEKRRRARINQSLNELKNLILEAMKKDTSCYSKLEKADILEMTVRYLRSIRNQNMPGRVNTSDPNTMARYRAGYNECVNEVTRYLMSLDGLDPQVRARLLSHLATYCTPCATTAIKPMQSATEKLQQQMQQPQPIAAVPMASTLGSTSFALPTPSLTKYTEEASPHLLNTAQFQIIPGQLAHGKIAAILVPSQNAPVTMVSSPQLIPIFNKTASDFQAFQNNPATHALRPDNDPLWRPW</sequence>
<dbReference type="InterPro" id="IPR003650">
    <property type="entry name" value="Orange_dom"/>
</dbReference>
<name>A0ABN8LJ96_9CNID</name>
<evidence type="ECO:0000259" key="6">
    <source>
        <dbReference type="PROSITE" id="PS50888"/>
    </source>
</evidence>
<dbReference type="SUPFAM" id="SSF47459">
    <property type="entry name" value="HLH, helix-loop-helix DNA-binding domain"/>
    <property type="match status" value="2"/>
</dbReference>
<feature type="domain" description="Orange" evidence="7">
    <location>
        <begin position="326"/>
        <end position="359"/>
    </location>
</feature>
<dbReference type="PROSITE" id="PS50888">
    <property type="entry name" value="BHLH"/>
    <property type="match status" value="2"/>
</dbReference>